<evidence type="ECO:0000313" key="2">
    <source>
        <dbReference type="Proteomes" id="UP000294887"/>
    </source>
</evidence>
<feature type="non-terminal residue" evidence="1">
    <location>
        <position position="1"/>
    </location>
</feature>
<dbReference type="AlphaFoldDB" id="A0A4R1F761"/>
<protein>
    <submittedName>
        <fullName evidence="1">Uncharacterized protein</fullName>
    </submittedName>
</protein>
<dbReference type="Proteomes" id="UP000294887">
    <property type="component" value="Unassembled WGS sequence"/>
</dbReference>
<accession>A0A4R1F761</accession>
<sequence>SVGLPHVKVGHHQVIILKARSNERAFFMPAISIKKHSNFTLKTDRFTLMSSIVAWYLYEQIRAD</sequence>
<keyword evidence="2" id="KW-1185">Reference proteome</keyword>
<evidence type="ECO:0000313" key="1">
    <source>
        <dbReference type="EMBL" id="TCJ89440.1"/>
    </source>
</evidence>
<reference evidence="1 2" key="1">
    <citation type="submission" date="2019-03" db="EMBL/GenBank/DDBJ databases">
        <title>Genomic Encyclopedia of Type Strains, Phase IV (KMG-IV): sequencing the most valuable type-strain genomes for metagenomic binning, comparative biology and taxonomic classification.</title>
        <authorList>
            <person name="Goeker M."/>
        </authorList>
    </citation>
    <scope>NUCLEOTIDE SEQUENCE [LARGE SCALE GENOMIC DNA]</scope>
    <source>
        <strain evidence="1 2">DSM 24830</strain>
    </source>
</reference>
<dbReference type="RefSeq" id="WP_207906903.1">
    <property type="nucleotide sequence ID" value="NZ_SMFQ01000001.1"/>
</dbReference>
<name>A0A4R1F761_9GAMM</name>
<comment type="caution">
    <text evidence="1">The sequence shown here is derived from an EMBL/GenBank/DDBJ whole genome shotgun (WGS) entry which is preliminary data.</text>
</comment>
<organism evidence="1 2">
    <name type="scientific">Cocleimonas flava</name>
    <dbReference type="NCBI Taxonomy" id="634765"/>
    <lineage>
        <taxon>Bacteria</taxon>
        <taxon>Pseudomonadati</taxon>
        <taxon>Pseudomonadota</taxon>
        <taxon>Gammaproteobacteria</taxon>
        <taxon>Thiotrichales</taxon>
        <taxon>Thiotrichaceae</taxon>
        <taxon>Cocleimonas</taxon>
    </lineage>
</organism>
<proteinExistence type="predicted"/>
<gene>
    <name evidence="1" type="ORF">EV695_0001</name>
</gene>
<dbReference type="EMBL" id="SMFQ01000001">
    <property type="protein sequence ID" value="TCJ89440.1"/>
    <property type="molecule type" value="Genomic_DNA"/>
</dbReference>